<dbReference type="Pfam" id="PF25156">
    <property type="entry name" value="PNGase_A_C"/>
    <property type="match status" value="1"/>
</dbReference>
<evidence type="ECO:0000256" key="1">
    <source>
        <dbReference type="SAM" id="SignalP"/>
    </source>
</evidence>
<evidence type="ECO:0000313" key="3">
    <source>
        <dbReference type="EMBL" id="SPO06695.1"/>
    </source>
</evidence>
<dbReference type="Proteomes" id="UP001187682">
    <property type="component" value="Unassembled WGS sequence"/>
</dbReference>
<dbReference type="EMBL" id="ONZQ02000016">
    <property type="protein sequence ID" value="SPO06695.1"/>
    <property type="molecule type" value="Genomic_DNA"/>
</dbReference>
<proteinExistence type="predicted"/>
<dbReference type="PANTHER" id="PTHR31104">
    <property type="entry name" value="PEPTIDE-N4-(N-ACETYL-BETA-GLUCOSAMINYL)ASPARAGINE AMIDASE A PROTEIN"/>
    <property type="match status" value="1"/>
</dbReference>
<feature type="domain" description="Peptide N-acetyl-beta-D-glucosaminyl asparaginase amidase A N-terminal" evidence="2">
    <location>
        <begin position="68"/>
        <end position="396"/>
    </location>
</feature>
<evidence type="ECO:0000313" key="4">
    <source>
        <dbReference type="Proteomes" id="UP001187682"/>
    </source>
</evidence>
<accession>A0AAE8N5L6</accession>
<name>A0AAE8N5L6_9PEZI</name>
<dbReference type="InterPro" id="IPR021102">
    <property type="entry name" value="PNGase_A"/>
</dbReference>
<dbReference type="AlphaFoldDB" id="A0AAE8N5L6"/>
<dbReference type="Pfam" id="PF12222">
    <property type="entry name" value="PNGaseA"/>
    <property type="match status" value="1"/>
</dbReference>
<evidence type="ECO:0000259" key="2">
    <source>
        <dbReference type="Pfam" id="PF12222"/>
    </source>
</evidence>
<keyword evidence="4" id="KW-1185">Reference proteome</keyword>
<organism evidence="3 4">
    <name type="scientific">Cephalotrichum gorgonifer</name>
    <dbReference type="NCBI Taxonomy" id="2041049"/>
    <lineage>
        <taxon>Eukaryota</taxon>
        <taxon>Fungi</taxon>
        <taxon>Dikarya</taxon>
        <taxon>Ascomycota</taxon>
        <taxon>Pezizomycotina</taxon>
        <taxon>Sordariomycetes</taxon>
        <taxon>Hypocreomycetidae</taxon>
        <taxon>Microascales</taxon>
        <taxon>Microascaceae</taxon>
        <taxon>Cephalotrichum</taxon>
    </lineage>
</organism>
<feature type="chain" id="PRO_5041915296" evidence="1">
    <location>
        <begin position="20"/>
        <end position="692"/>
    </location>
</feature>
<reference evidence="3" key="1">
    <citation type="submission" date="2018-03" db="EMBL/GenBank/DDBJ databases">
        <authorList>
            <person name="Guldener U."/>
        </authorList>
    </citation>
    <scope>NUCLEOTIDE SEQUENCE</scope>
</reference>
<protein>
    <submittedName>
        <fullName evidence="3">Related to peptide-n4-(N-acetyl-beta-d-glucosaminyl) asparaginase amidase N</fullName>
    </submittedName>
</protein>
<feature type="signal peptide" evidence="1">
    <location>
        <begin position="1"/>
        <end position="19"/>
    </location>
</feature>
<comment type="caution">
    <text evidence="3">The sequence shown here is derived from an EMBL/GenBank/DDBJ whole genome shotgun (WGS) entry which is preliminary data.</text>
</comment>
<gene>
    <name evidence="3" type="ORF">DNG_09388</name>
</gene>
<keyword evidence="1" id="KW-0732">Signal</keyword>
<dbReference type="InterPro" id="IPR056948">
    <property type="entry name" value="PNGaseA_N"/>
</dbReference>
<sequence>MVMVSFLRVLAALASVGAALSPGRTPSRRQASGGEGEKLECFQLAQPVLGPDGPVPSWGRGGGDDGGERCEVLLMEHSFGWSYDLPFLGNYTPPDCAFNRVILDLTVVSAGHQFDRLALMYLGDTEVWRTSTAEPTEGGIAWTHRKDVTPFLSLWRTPQKLIFDLGNLIDETYTAPFNTTLTATFFSTAPGEDEGGEGGGEAGIEEAPADVIIPLSARRGGEGKASAWHVPETPAVATVTGFPRNARRAVVSVSANGQMDEEFWWYNVPPSDALAFEPTAGELAGKGGPFREVQVLLDGEVVGVQWPFPVVFTGGVSPTFHRPVVGPQAFDLREGEVDVTAWLPVLCDGGAHTLEIRVVGVDGAGEEVVVTEGVGGYWVVTGKIFVWVDEDEGAVTTGGTPSVTGNGNGDLAAAYTAWQLTRSADGVNESLHFALEARREISVSNTIVSQAGERRVSWTQSLGYVNNAVAESFGLDQLADLVITSRDVASDSYASDGAGDDGVSYVAESYYPLRAWSAVRIDGDTGGFTINATMRQGARITVGGAAVFPSGLEAFGGAAGAGAGMGGSRLATVKESVGYISRDGEGGGYGTGRTDQRFSFAGIPEGGGEAVPLYTREVRAENDVVLGDKETMGPDTIKVYSVSQAVGKGRATEWADEASLGRGVGRKVAGLLGEKGGERLELLSRVIGGMET</sequence>